<protein>
    <submittedName>
        <fullName evidence="4">Uncharacterized protein LOC117653695</fullName>
    </submittedName>
</protein>
<proteinExistence type="predicted"/>
<dbReference type="AlphaFoldDB" id="A0A6P9ABA4"/>
<feature type="coiled-coil region" evidence="1">
    <location>
        <begin position="453"/>
        <end position="480"/>
    </location>
</feature>
<evidence type="ECO:0000256" key="2">
    <source>
        <dbReference type="SAM" id="MobiDB-lite"/>
    </source>
</evidence>
<reference evidence="4" key="1">
    <citation type="submission" date="2025-08" db="UniProtKB">
        <authorList>
            <consortium name="RefSeq"/>
        </authorList>
    </citation>
    <scope>IDENTIFICATION</scope>
    <source>
        <tissue evidence="4">Total insect</tissue>
    </source>
</reference>
<keyword evidence="3" id="KW-1185">Reference proteome</keyword>
<dbReference type="Proteomes" id="UP000515158">
    <property type="component" value="Unplaced"/>
</dbReference>
<gene>
    <name evidence="4" type="primary">LOC117653695</name>
</gene>
<evidence type="ECO:0000313" key="3">
    <source>
        <dbReference type="Proteomes" id="UP000515158"/>
    </source>
</evidence>
<dbReference type="KEGG" id="tpal:117653695"/>
<dbReference type="RefSeq" id="XP_034255427.1">
    <property type="nucleotide sequence ID" value="XM_034399536.1"/>
</dbReference>
<sequence>MEISESNQSTANDLPVVDVLSPNEAVDYGERSLKPSTVGRVRRKRRPFSPEPNRSPHKISMRVKVKKKQSVQYDKNHCTEKSPENSFACDKCGSTSVVDPSRCRLPIDQNKKTQSARKKVDPSTNRILSLCNACGLAFSRPPKENKASISIEDRAMFLREAEAFAKSIAEKVGKPAAERLFCPAYKTKPCGCIQTYLSSTGEDESSLESRVEYLLQFFNTACDLNRRKNLFPEYDSEQRSKEDTSINPTERKHRQKEYEHFILDTRQALRENLRLCERACQRILLYSNNFLHKRLKSTPNQCSRVSRQLGRNCLGLLKPINELGSIMCCSDKCSRIALTHSALLEEWRKQATLGQRQARRVLAEMLTPSGGTKANCYKFISMVTGCGPTTISSVSHQMRITKGIREPPEHGLKKWHRENPRKPTKSFTEEVEQSQTDLIACFGQTQTSEQMQEDDPKQQLEQQRQELEEAKRQLYLKQQELDHCRQIIDQHFHQSNNASSNNLSKADAIKNALGDIDSDSQFLNLPMEATVTMMSDLSHEQSVQIIDLVPGTYITVPSSFDTSSILTVAPESKGVEIESTENIENHQPVYSENDLQLLSDSCSAGSLLIHSENGVQTIFKISSGQEEVNPIVENNQSMPTVNQEVYVSMPSVCNNDDNLLNPPEKVSNVSVISTCGLQPLQSHSSLNSSSLSLVVPPEEAGDISPSQRTTVITLSNADSEKSVFGGKKPDAVLQEPIDMLKNVGSEHCVQDLDPTNSLPSVILLTSQCQSDGNTLDSLEGLLE</sequence>
<organism evidence="4">
    <name type="scientific">Thrips palmi</name>
    <name type="common">Melon thrips</name>
    <dbReference type="NCBI Taxonomy" id="161013"/>
    <lineage>
        <taxon>Eukaryota</taxon>
        <taxon>Metazoa</taxon>
        <taxon>Ecdysozoa</taxon>
        <taxon>Arthropoda</taxon>
        <taxon>Hexapoda</taxon>
        <taxon>Insecta</taxon>
        <taxon>Pterygota</taxon>
        <taxon>Neoptera</taxon>
        <taxon>Paraneoptera</taxon>
        <taxon>Thysanoptera</taxon>
        <taxon>Terebrantia</taxon>
        <taxon>Thripoidea</taxon>
        <taxon>Thripidae</taxon>
        <taxon>Thrips</taxon>
    </lineage>
</organism>
<dbReference type="GeneID" id="117653695"/>
<evidence type="ECO:0000313" key="4">
    <source>
        <dbReference type="RefSeq" id="XP_034255427.1"/>
    </source>
</evidence>
<keyword evidence="1" id="KW-0175">Coiled coil</keyword>
<accession>A0A6P9ABA4</accession>
<evidence type="ECO:0000256" key="1">
    <source>
        <dbReference type="SAM" id="Coils"/>
    </source>
</evidence>
<dbReference type="OrthoDB" id="10068017at2759"/>
<name>A0A6P9ABA4_THRPL</name>
<dbReference type="InParanoid" id="A0A6P9ABA4"/>
<feature type="region of interest" description="Disordered" evidence="2">
    <location>
        <begin position="27"/>
        <end position="58"/>
    </location>
</feature>